<keyword evidence="3" id="KW-1185">Reference proteome</keyword>
<protein>
    <submittedName>
        <fullName evidence="2">Uncharacterized protein</fullName>
    </submittedName>
</protein>
<organism evidence="2 3">
    <name type="scientific">Sphaerisporangium corydalis</name>
    <dbReference type="NCBI Taxonomy" id="1441875"/>
    <lineage>
        <taxon>Bacteria</taxon>
        <taxon>Bacillati</taxon>
        <taxon>Actinomycetota</taxon>
        <taxon>Actinomycetes</taxon>
        <taxon>Streptosporangiales</taxon>
        <taxon>Streptosporangiaceae</taxon>
        <taxon>Sphaerisporangium</taxon>
    </lineage>
</organism>
<gene>
    <name evidence="2" type="ORF">ACFO8L_26345</name>
</gene>
<evidence type="ECO:0000256" key="1">
    <source>
        <dbReference type="SAM" id="Phobius"/>
    </source>
</evidence>
<evidence type="ECO:0000313" key="2">
    <source>
        <dbReference type="EMBL" id="MFC4589635.1"/>
    </source>
</evidence>
<evidence type="ECO:0000313" key="3">
    <source>
        <dbReference type="Proteomes" id="UP001595891"/>
    </source>
</evidence>
<comment type="caution">
    <text evidence="2">The sequence shown here is derived from an EMBL/GenBank/DDBJ whole genome shotgun (WGS) entry which is preliminary data.</text>
</comment>
<keyword evidence="1" id="KW-0472">Membrane</keyword>
<keyword evidence="1" id="KW-1133">Transmembrane helix</keyword>
<dbReference type="Proteomes" id="UP001595891">
    <property type="component" value="Unassembled WGS sequence"/>
</dbReference>
<feature type="transmembrane region" description="Helical" evidence="1">
    <location>
        <begin position="81"/>
        <end position="106"/>
    </location>
</feature>
<proteinExistence type="predicted"/>
<name>A0ABV9EJB3_9ACTN</name>
<dbReference type="RefSeq" id="WP_262844413.1">
    <property type="nucleotide sequence ID" value="NZ_JANZYP010000028.1"/>
</dbReference>
<keyword evidence="1" id="KW-0812">Transmembrane</keyword>
<accession>A0ABV9EJB3</accession>
<feature type="transmembrane region" description="Helical" evidence="1">
    <location>
        <begin position="49"/>
        <end position="69"/>
    </location>
</feature>
<reference evidence="3" key="1">
    <citation type="journal article" date="2019" name="Int. J. Syst. Evol. Microbiol.">
        <title>The Global Catalogue of Microorganisms (GCM) 10K type strain sequencing project: providing services to taxonomists for standard genome sequencing and annotation.</title>
        <authorList>
            <consortium name="The Broad Institute Genomics Platform"/>
            <consortium name="The Broad Institute Genome Sequencing Center for Infectious Disease"/>
            <person name="Wu L."/>
            <person name="Ma J."/>
        </authorList>
    </citation>
    <scope>NUCLEOTIDE SEQUENCE [LARGE SCALE GENOMIC DNA]</scope>
    <source>
        <strain evidence="3">CCUG 49560</strain>
    </source>
</reference>
<dbReference type="EMBL" id="JBHSFN010000017">
    <property type="protein sequence ID" value="MFC4589635.1"/>
    <property type="molecule type" value="Genomic_DNA"/>
</dbReference>
<sequence>MHWHWIQGSGPSAQQLPLLIESAAAMIIAVTTRSPFGEVERATGRWLPWLRLGTTLALTAAAAGMLAAGTVPAHLPGGDLALLRNVAGLVGVGLLSAAVLGGHLSWVGPVGYLGLAEVALTSARTTPWIWPACPPHDHAAALCATLAFTAGTLAITWRGARDTTHE</sequence>